<evidence type="ECO:0000259" key="2">
    <source>
        <dbReference type="Pfam" id="PF19755"/>
    </source>
</evidence>
<gene>
    <name evidence="4" type="ORF">BHV76_04975</name>
</gene>
<comment type="caution">
    <text evidence="4">The sequence shown here is derived from an EMBL/GenBank/DDBJ whole genome shotgun (WGS) entry which is preliminary data.</text>
</comment>
<protein>
    <recommendedName>
        <fullName evidence="6">Exo-alpha-sialidase</fullName>
    </recommendedName>
</protein>
<accession>A0A854C1U5</accession>
<dbReference type="InterPro" id="IPR015915">
    <property type="entry name" value="Kelch-typ_b-propeller"/>
</dbReference>
<dbReference type="AlphaFoldDB" id="A0A854C1U5"/>
<dbReference type="InterPro" id="IPR046209">
    <property type="entry name" value="DUF6242_N"/>
</dbReference>
<dbReference type="Pfam" id="PF25852">
    <property type="entry name" value="DUF6242_C"/>
    <property type="match status" value="1"/>
</dbReference>
<evidence type="ECO:0008006" key="6">
    <source>
        <dbReference type="Google" id="ProtNLM"/>
    </source>
</evidence>
<dbReference type="SUPFAM" id="SSF117281">
    <property type="entry name" value="Kelch motif"/>
    <property type="match status" value="1"/>
</dbReference>
<dbReference type="Proteomes" id="UP000186685">
    <property type="component" value="Unassembled WGS sequence"/>
</dbReference>
<name>A0A854C1U5_9BACT</name>
<feature type="signal peptide" evidence="1">
    <location>
        <begin position="1"/>
        <end position="23"/>
    </location>
</feature>
<sequence length="491" mass="54932">MKIKFLPLIAVLFAATSIMTSCLDNDVEQITYTSETSITGFSLGTLNIDRIGKDQNGEDSAYVDTLNCSDYPFTIDQINRIITNKDSLPVGTYIDKVITNITYDAGVLAYKPKGSDHDTIWTSTDSIDFTEPVEFKVYAYSGVEGKPYKVTINVHQQEPDTISWKKFDNNPFSAGNLSEQKAVYANEKVYVFGKKNDETTCIEYTKVINVSVPGEKEPKDNPTPWTSVTNVPTDIDTYSATAWGGNIYFLAGGTNKRLYKLDANTNDVTPVGTETFEMLIGGNDTKEELYAVINRVSHTYKNGVWTEDATPFTLFPAGKPFFSNTTTASYNSDITTTIALCNSTTANDTAALVFNRISSDNKWEKRMQNLPLPNLENVTMIYYDGKLYAFGGGYGEIKPFSQFYCSTDNGLCWRPVTECMAFPAEVPDPEKPNKEYINFPNLYDTHHGNYSCAVTPKLESETSRGNFIWIVWEDGSICRGRINRLGFTPKW</sequence>
<dbReference type="PROSITE" id="PS51257">
    <property type="entry name" value="PROKAR_LIPOPROTEIN"/>
    <property type="match status" value="1"/>
</dbReference>
<feature type="domain" description="DUF6242" evidence="2">
    <location>
        <begin position="41"/>
        <end position="152"/>
    </location>
</feature>
<evidence type="ECO:0000313" key="5">
    <source>
        <dbReference type="Proteomes" id="UP000186685"/>
    </source>
</evidence>
<organism evidence="4 5">
    <name type="scientific">Phocaeicola plebeius</name>
    <dbReference type="NCBI Taxonomy" id="310297"/>
    <lineage>
        <taxon>Bacteria</taxon>
        <taxon>Pseudomonadati</taxon>
        <taxon>Bacteroidota</taxon>
        <taxon>Bacteroidia</taxon>
        <taxon>Bacteroidales</taxon>
        <taxon>Bacteroidaceae</taxon>
        <taxon>Phocaeicola</taxon>
    </lineage>
</organism>
<dbReference type="InterPro" id="IPR058667">
    <property type="entry name" value="DUF6242_C"/>
</dbReference>
<evidence type="ECO:0000256" key="1">
    <source>
        <dbReference type="SAM" id="SignalP"/>
    </source>
</evidence>
<proteinExistence type="predicted"/>
<dbReference type="Pfam" id="PF19755">
    <property type="entry name" value="DUF6242"/>
    <property type="match status" value="1"/>
</dbReference>
<dbReference type="Gene3D" id="2.120.10.80">
    <property type="entry name" value="Kelch-type beta propeller"/>
    <property type="match status" value="1"/>
</dbReference>
<dbReference type="EMBL" id="MNQR01000016">
    <property type="protein sequence ID" value="OKZ11136.1"/>
    <property type="molecule type" value="Genomic_DNA"/>
</dbReference>
<feature type="domain" description="DUF6242" evidence="3">
    <location>
        <begin position="158"/>
        <end position="489"/>
    </location>
</feature>
<keyword evidence="1" id="KW-0732">Signal</keyword>
<feature type="chain" id="PRO_5032303675" description="Exo-alpha-sialidase" evidence="1">
    <location>
        <begin position="24"/>
        <end position="491"/>
    </location>
</feature>
<evidence type="ECO:0000259" key="3">
    <source>
        <dbReference type="Pfam" id="PF25852"/>
    </source>
</evidence>
<evidence type="ECO:0000313" key="4">
    <source>
        <dbReference type="EMBL" id="OKZ11136.1"/>
    </source>
</evidence>
<reference evidence="4 5" key="1">
    <citation type="journal article" date="2016" name="Nat. Biotechnol.">
        <title>Measurement of bacterial replication rates in microbial communities.</title>
        <authorList>
            <person name="Brown C.T."/>
            <person name="Olm M.R."/>
            <person name="Thomas B.C."/>
            <person name="Banfield J.F."/>
        </authorList>
    </citation>
    <scope>NUCLEOTIDE SEQUENCE [LARGE SCALE GENOMIC DNA]</scope>
    <source>
        <strain evidence="4">45_130</strain>
    </source>
</reference>